<sequence length="166" mass="18697">MSRHRLEELISHLNLEPHPEGGFFRETHRSTERVARSSGGSSRSAATAIYYLLAGGDRSTWHRIDSEEMWHFYEGDPLHVHVLLPQGELQTLCLGNALEHEGAHFQALVPAGAWFAAECTVREGYSLVGCTVAPGFEFDAFEIAQADQLLEDWSQHKELIERLARK</sequence>
<accession>A0A225SZ80</accession>
<gene>
    <name evidence="2" type="ORF">CEJ45_09320</name>
</gene>
<dbReference type="InterPro" id="IPR009327">
    <property type="entry name" value="Cupin_DUF985"/>
</dbReference>
<dbReference type="Gene3D" id="2.60.120.10">
    <property type="entry name" value="Jelly Rolls"/>
    <property type="match status" value="1"/>
</dbReference>
<name>A0A225SZ80_9BURK</name>
<dbReference type="InterPro" id="IPR039935">
    <property type="entry name" value="YML079W-like"/>
</dbReference>
<dbReference type="PANTHER" id="PTHR33387:SF3">
    <property type="entry name" value="DUF985 DOMAIN-CONTAINING PROTEIN"/>
    <property type="match status" value="1"/>
</dbReference>
<dbReference type="InterPro" id="IPR014710">
    <property type="entry name" value="RmlC-like_jellyroll"/>
</dbReference>
<dbReference type="PANTHER" id="PTHR33387">
    <property type="entry name" value="RMLC-LIKE JELLY ROLL FOLD PROTEIN"/>
    <property type="match status" value="1"/>
</dbReference>
<evidence type="ECO:0000313" key="3">
    <source>
        <dbReference type="Proteomes" id="UP000214747"/>
    </source>
</evidence>
<proteinExistence type="predicted"/>
<dbReference type="RefSeq" id="WP_088754994.1">
    <property type="nucleotide sequence ID" value="NZ_NJGV01000007.1"/>
</dbReference>
<keyword evidence="3" id="KW-1185">Reference proteome</keyword>
<reference evidence="2 3" key="1">
    <citation type="journal article" date="2010" name="Int. J. Syst. Evol. Microbiol.">
        <title>Reclassification of Herbaspirillum putei as a later heterotypic synonym of Herbaspirillum huttiense, with the description of H. huttiense subsp. huttiense subsp. nov. and H. huttiense subsp. putei subsp. nov., comb. nov., and description of Herbaspirillum aquaticum sp. nov.</title>
        <authorList>
            <person name="Dobritsa A.P."/>
            <person name="Reddy M.C."/>
            <person name="Samadpour M."/>
        </authorList>
    </citation>
    <scope>NUCLEOTIDE SEQUENCE [LARGE SCALE GENOMIC DNA]</scope>
    <source>
        <strain evidence="2 3">IEH 4430</strain>
    </source>
</reference>
<dbReference type="CDD" id="cd06121">
    <property type="entry name" value="cupin_YML079wp"/>
    <property type="match status" value="1"/>
</dbReference>
<dbReference type="Proteomes" id="UP000214747">
    <property type="component" value="Unassembled WGS sequence"/>
</dbReference>
<dbReference type="InterPro" id="IPR011051">
    <property type="entry name" value="RmlC_Cupin_sf"/>
</dbReference>
<dbReference type="SUPFAM" id="SSF51182">
    <property type="entry name" value="RmlC-like cupins"/>
    <property type="match status" value="1"/>
</dbReference>
<feature type="domain" description="DUF985" evidence="1">
    <location>
        <begin position="7"/>
        <end position="144"/>
    </location>
</feature>
<dbReference type="AlphaFoldDB" id="A0A225SZ80"/>
<evidence type="ECO:0000313" key="2">
    <source>
        <dbReference type="EMBL" id="OWY35090.1"/>
    </source>
</evidence>
<dbReference type="EMBL" id="NJGV01000007">
    <property type="protein sequence ID" value="OWY35090.1"/>
    <property type="molecule type" value="Genomic_DNA"/>
</dbReference>
<evidence type="ECO:0000259" key="1">
    <source>
        <dbReference type="Pfam" id="PF06172"/>
    </source>
</evidence>
<dbReference type="Pfam" id="PF06172">
    <property type="entry name" value="Cupin_5"/>
    <property type="match status" value="1"/>
</dbReference>
<comment type="caution">
    <text evidence="2">The sequence shown here is derived from an EMBL/GenBank/DDBJ whole genome shotgun (WGS) entry which is preliminary data.</text>
</comment>
<organism evidence="2 3">
    <name type="scientific">Herbaspirillum aquaticum</name>
    <dbReference type="NCBI Taxonomy" id="568783"/>
    <lineage>
        <taxon>Bacteria</taxon>
        <taxon>Pseudomonadati</taxon>
        <taxon>Pseudomonadota</taxon>
        <taxon>Betaproteobacteria</taxon>
        <taxon>Burkholderiales</taxon>
        <taxon>Oxalobacteraceae</taxon>
        <taxon>Herbaspirillum</taxon>
    </lineage>
</organism>
<protein>
    <recommendedName>
        <fullName evidence="1">DUF985 domain-containing protein</fullName>
    </recommendedName>
</protein>